<accession>Q01WY1</accession>
<dbReference type="HOGENOM" id="CLU_2587893_0_0_0"/>
<dbReference type="STRING" id="234267.Acid_4875"/>
<dbReference type="AlphaFoldDB" id="Q01WY1"/>
<dbReference type="KEGG" id="sus:Acid_4875"/>
<dbReference type="InParanoid" id="Q01WY1"/>
<sequence precursor="true">MRFLGRLSRNQPTISSAFSLVVPSLSITVAARHVVHKEDQKPLVALELRVGPTLPAAERHIEAERAVPNILNNEKVFAVS</sequence>
<protein>
    <submittedName>
        <fullName evidence="1">Uncharacterized protein</fullName>
    </submittedName>
</protein>
<name>Q01WY1_SOLUE</name>
<organism evidence="1">
    <name type="scientific">Solibacter usitatus (strain Ellin6076)</name>
    <dbReference type="NCBI Taxonomy" id="234267"/>
    <lineage>
        <taxon>Bacteria</taxon>
        <taxon>Pseudomonadati</taxon>
        <taxon>Acidobacteriota</taxon>
        <taxon>Terriglobia</taxon>
        <taxon>Bryobacterales</taxon>
        <taxon>Solibacteraceae</taxon>
        <taxon>Candidatus Solibacter</taxon>
    </lineage>
</organism>
<reference evidence="1" key="1">
    <citation type="submission" date="2006-10" db="EMBL/GenBank/DDBJ databases">
        <title>Complete sequence of Solibacter usitatus Ellin6076.</title>
        <authorList>
            <consortium name="US DOE Joint Genome Institute"/>
            <person name="Copeland A."/>
            <person name="Lucas S."/>
            <person name="Lapidus A."/>
            <person name="Barry K."/>
            <person name="Detter J.C."/>
            <person name="Glavina del Rio T."/>
            <person name="Hammon N."/>
            <person name="Israni S."/>
            <person name="Dalin E."/>
            <person name="Tice H."/>
            <person name="Pitluck S."/>
            <person name="Thompson L.S."/>
            <person name="Brettin T."/>
            <person name="Bruce D."/>
            <person name="Han C."/>
            <person name="Tapia R."/>
            <person name="Gilna P."/>
            <person name="Schmutz J."/>
            <person name="Larimer F."/>
            <person name="Land M."/>
            <person name="Hauser L."/>
            <person name="Kyrpides N."/>
            <person name="Mikhailova N."/>
            <person name="Janssen P.H."/>
            <person name="Kuske C.R."/>
            <person name="Richardson P."/>
        </authorList>
    </citation>
    <scope>NUCLEOTIDE SEQUENCE</scope>
    <source>
        <strain evidence="1">Ellin6076</strain>
    </source>
</reference>
<dbReference type="EMBL" id="CP000473">
    <property type="protein sequence ID" value="ABJ85834.1"/>
    <property type="molecule type" value="Genomic_DNA"/>
</dbReference>
<gene>
    <name evidence="1" type="ordered locus">Acid_4875</name>
</gene>
<evidence type="ECO:0000313" key="1">
    <source>
        <dbReference type="EMBL" id="ABJ85834.1"/>
    </source>
</evidence>
<proteinExistence type="predicted"/>